<comment type="caution">
    <text evidence="6">The sequence shown here is derived from an EMBL/GenBank/DDBJ whole genome shotgun (WGS) entry which is preliminary data.</text>
</comment>
<evidence type="ECO:0000313" key="6">
    <source>
        <dbReference type="EMBL" id="MDA0641233.1"/>
    </source>
</evidence>
<sequence>MDRQLDRTDWRILAELQRDGRLSYNRLGRLVNLSPPAVAERVRRLEEAGVITGYQVTIDPAKAGLPLTAFVQMRCAPGRCLLKTTTAGDYPEVVEVHKLTGDSCTMLKIRTASMRHLEGLLERLGGHGELTSFVVLSTQYEGRPVEPPASELRPVTDSAGWSR</sequence>
<reference evidence="6 7" key="1">
    <citation type="submission" date="2022-11" db="EMBL/GenBank/DDBJ databases">
        <title>Nonomuraea corallina sp. nov., a new species of the genus Nonomuraea isolated from sea side sediment in Thai sea.</title>
        <authorList>
            <person name="Ngamcharungchit C."/>
            <person name="Matsumoto A."/>
            <person name="Suriyachadkun C."/>
            <person name="Panbangred W."/>
            <person name="Inahashi Y."/>
            <person name="Intra B."/>
        </authorList>
    </citation>
    <scope>NUCLEOTIDE SEQUENCE [LARGE SCALE GENOMIC DNA]</scope>
    <source>
        <strain evidence="6 7">DSM 43553</strain>
    </source>
</reference>
<dbReference type="InterPro" id="IPR000485">
    <property type="entry name" value="AsnC-type_HTH_dom"/>
</dbReference>
<dbReference type="Gene3D" id="3.30.70.920">
    <property type="match status" value="1"/>
</dbReference>
<dbReference type="EMBL" id="JAPNUD010000022">
    <property type="protein sequence ID" value="MDA0641233.1"/>
    <property type="molecule type" value="Genomic_DNA"/>
</dbReference>
<keyword evidence="7" id="KW-1185">Reference proteome</keyword>
<dbReference type="SUPFAM" id="SSF54909">
    <property type="entry name" value="Dimeric alpha+beta barrel"/>
    <property type="match status" value="1"/>
</dbReference>
<accession>A0ABT4SVD4</accession>
<dbReference type="InterPro" id="IPR036388">
    <property type="entry name" value="WH-like_DNA-bd_sf"/>
</dbReference>
<feature type="domain" description="HTH asnC-type" evidence="5">
    <location>
        <begin position="5"/>
        <end position="66"/>
    </location>
</feature>
<gene>
    <name evidence="6" type="ORF">OUY24_11440</name>
</gene>
<dbReference type="InterPro" id="IPR019888">
    <property type="entry name" value="Tscrpt_reg_AsnC-like"/>
</dbReference>
<dbReference type="SUPFAM" id="SSF46785">
    <property type="entry name" value="Winged helix' DNA-binding domain"/>
    <property type="match status" value="1"/>
</dbReference>
<dbReference type="PANTHER" id="PTHR30154">
    <property type="entry name" value="LEUCINE-RESPONSIVE REGULATORY PROTEIN"/>
    <property type="match status" value="1"/>
</dbReference>
<dbReference type="PRINTS" id="PR00033">
    <property type="entry name" value="HTHASNC"/>
</dbReference>
<evidence type="ECO:0000313" key="7">
    <source>
        <dbReference type="Proteomes" id="UP001212498"/>
    </source>
</evidence>
<dbReference type="InterPro" id="IPR019887">
    <property type="entry name" value="Tscrpt_reg_AsnC/Lrp_C"/>
</dbReference>
<organism evidence="6 7">
    <name type="scientific">Nonomuraea ferruginea</name>
    <dbReference type="NCBI Taxonomy" id="46174"/>
    <lineage>
        <taxon>Bacteria</taxon>
        <taxon>Bacillati</taxon>
        <taxon>Actinomycetota</taxon>
        <taxon>Actinomycetes</taxon>
        <taxon>Streptosporangiales</taxon>
        <taxon>Streptosporangiaceae</taxon>
        <taxon>Nonomuraea</taxon>
    </lineage>
</organism>
<evidence type="ECO:0000256" key="4">
    <source>
        <dbReference type="SAM" id="MobiDB-lite"/>
    </source>
</evidence>
<keyword evidence="2" id="KW-0238">DNA-binding</keyword>
<dbReference type="SMART" id="SM00344">
    <property type="entry name" value="HTH_ASNC"/>
    <property type="match status" value="1"/>
</dbReference>
<dbReference type="InterPro" id="IPR036390">
    <property type="entry name" value="WH_DNA-bd_sf"/>
</dbReference>
<dbReference type="Gene3D" id="1.10.10.10">
    <property type="entry name" value="Winged helix-like DNA-binding domain superfamily/Winged helix DNA-binding domain"/>
    <property type="match status" value="1"/>
</dbReference>
<dbReference type="PROSITE" id="PS50956">
    <property type="entry name" value="HTH_ASNC_2"/>
    <property type="match status" value="1"/>
</dbReference>
<proteinExistence type="predicted"/>
<keyword evidence="3" id="KW-0804">Transcription</keyword>
<dbReference type="CDD" id="cd00090">
    <property type="entry name" value="HTH_ARSR"/>
    <property type="match status" value="1"/>
</dbReference>
<name>A0ABT4SVD4_9ACTN</name>
<dbReference type="Pfam" id="PF13412">
    <property type="entry name" value="HTH_24"/>
    <property type="match status" value="1"/>
</dbReference>
<dbReference type="Proteomes" id="UP001212498">
    <property type="component" value="Unassembled WGS sequence"/>
</dbReference>
<keyword evidence="1" id="KW-0805">Transcription regulation</keyword>
<evidence type="ECO:0000256" key="3">
    <source>
        <dbReference type="ARBA" id="ARBA00023163"/>
    </source>
</evidence>
<evidence type="ECO:0000259" key="5">
    <source>
        <dbReference type="PROSITE" id="PS50956"/>
    </source>
</evidence>
<evidence type="ECO:0000256" key="2">
    <source>
        <dbReference type="ARBA" id="ARBA00023125"/>
    </source>
</evidence>
<dbReference type="RefSeq" id="WP_271276212.1">
    <property type="nucleotide sequence ID" value="NZ_BAABFD010000002.1"/>
</dbReference>
<dbReference type="InterPro" id="IPR011991">
    <property type="entry name" value="ArsR-like_HTH"/>
</dbReference>
<dbReference type="PANTHER" id="PTHR30154:SF53">
    <property type="entry name" value="HTH-TYPE TRANSCRIPTIONAL REGULATOR LRPC"/>
    <property type="match status" value="1"/>
</dbReference>
<dbReference type="InterPro" id="IPR011008">
    <property type="entry name" value="Dimeric_a/b-barrel"/>
</dbReference>
<feature type="region of interest" description="Disordered" evidence="4">
    <location>
        <begin position="143"/>
        <end position="163"/>
    </location>
</feature>
<evidence type="ECO:0000256" key="1">
    <source>
        <dbReference type="ARBA" id="ARBA00023015"/>
    </source>
</evidence>
<protein>
    <submittedName>
        <fullName evidence="6">Lrp/AsnC family transcriptional regulator</fullName>
    </submittedName>
</protein>
<dbReference type="Pfam" id="PF01037">
    <property type="entry name" value="AsnC_trans_reg"/>
    <property type="match status" value="1"/>
</dbReference>